<dbReference type="EMBL" id="JAVRJZ010000017">
    <property type="protein sequence ID" value="KAK2709060.1"/>
    <property type="molecule type" value="Genomic_DNA"/>
</dbReference>
<evidence type="ECO:0000256" key="3">
    <source>
        <dbReference type="ARBA" id="ARBA00022801"/>
    </source>
</evidence>
<reference evidence="6" key="1">
    <citation type="submission" date="2023-07" db="EMBL/GenBank/DDBJ databases">
        <title>Chromosome-level genome assembly of Artemia franciscana.</title>
        <authorList>
            <person name="Jo E."/>
        </authorList>
    </citation>
    <scope>NUCLEOTIDE SEQUENCE</scope>
    <source>
        <tissue evidence="6">Whole body</tissue>
    </source>
</reference>
<dbReference type="PANTHER" id="PTHR12655:SF0">
    <property type="entry name" value="ACYL-COENZYME A THIOESTERASE 9, MITOCHONDRIAL"/>
    <property type="match status" value="1"/>
</dbReference>
<evidence type="ECO:0000313" key="6">
    <source>
        <dbReference type="EMBL" id="KAK2709060.1"/>
    </source>
</evidence>
<comment type="similarity">
    <text evidence="1">Belongs to the acyl coenzyme A hydrolase family.</text>
</comment>
<dbReference type="GO" id="GO:0006637">
    <property type="term" value="P:acyl-CoA metabolic process"/>
    <property type="evidence" value="ECO:0007669"/>
    <property type="project" value="TreeGrafter"/>
</dbReference>
<comment type="caution">
    <text evidence="6">The sequence shown here is derived from an EMBL/GenBank/DDBJ whole genome shotgun (WGS) entry which is preliminary data.</text>
</comment>
<name>A0AA88HBN7_ARTSF</name>
<dbReference type="SUPFAM" id="SSF54637">
    <property type="entry name" value="Thioesterase/thiol ester dehydrase-isomerase"/>
    <property type="match status" value="2"/>
</dbReference>
<dbReference type="CDD" id="cd03442">
    <property type="entry name" value="BFIT_BACH"/>
    <property type="match status" value="2"/>
</dbReference>
<dbReference type="InterPro" id="IPR033120">
    <property type="entry name" value="HOTDOG_ACOT"/>
</dbReference>
<evidence type="ECO:0000313" key="7">
    <source>
        <dbReference type="Proteomes" id="UP001187531"/>
    </source>
</evidence>
<organism evidence="6 7">
    <name type="scientific">Artemia franciscana</name>
    <name type="common">Brine shrimp</name>
    <name type="synonym">Artemia sanfranciscana</name>
    <dbReference type="NCBI Taxonomy" id="6661"/>
    <lineage>
        <taxon>Eukaryota</taxon>
        <taxon>Metazoa</taxon>
        <taxon>Ecdysozoa</taxon>
        <taxon>Arthropoda</taxon>
        <taxon>Crustacea</taxon>
        <taxon>Branchiopoda</taxon>
        <taxon>Anostraca</taxon>
        <taxon>Artemiidae</taxon>
        <taxon>Artemia</taxon>
    </lineage>
</organism>
<feature type="domain" description="HotDog ACOT-type" evidence="5">
    <location>
        <begin position="297"/>
        <end position="409"/>
    </location>
</feature>
<dbReference type="PROSITE" id="PS51770">
    <property type="entry name" value="HOTDOG_ACOT"/>
    <property type="match status" value="2"/>
</dbReference>
<dbReference type="PANTHER" id="PTHR12655">
    <property type="entry name" value="ACYL-COA THIOESTERASE"/>
    <property type="match status" value="1"/>
</dbReference>
<dbReference type="Proteomes" id="UP001187531">
    <property type="component" value="Unassembled WGS sequence"/>
</dbReference>
<proteinExistence type="inferred from homology"/>
<dbReference type="GO" id="GO:0005739">
    <property type="term" value="C:mitochondrion"/>
    <property type="evidence" value="ECO:0007669"/>
    <property type="project" value="TreeGrafter"/>
</dbReference>
<sequence length="443" mass="51224">MVHLRINLLSKGLLCQLANQMTQRHWFQARTLLIPAENNGETQTINDVILKFSKLVKKQVAYEPEKNEREHLLQILPKKQSELPSRRMLDSYDSAIVPLASDIYLRERYRTYHNTVRVGRLLEDLDVFAVWLCYKHVKNPKQRPEDPSPYSIVTALVDQINFGKDLKPDFDIRLRGHVTWVGTSSLEASLEVDQQLESGEWHTVTNGTFVLVARDPLNKGSAIINPLIIETEKEKECYLRGEENKKRRLLMERESLIKLPPSEDERQLIHKVFLKTIDPAAVSFKSRLLPPNTVWMENAKLKNMFICHPQNRNMYNKIFGGFLMRVACELAWANAYVFSKCMPRMLHIDDILFRKPVEVGSLLYLASQVAYVYGNRMVVRVSAEVVNAESGKHDLTNNFYFILEVDREVPKVMPKSYEEAMIFLDGRRHLAEPEGTAEITSKL</sequence>
<keyword evidence="2" id="KW-0677">Repeat</keyword>
<accession>A0AA88HBN7</accession>
<evidence type="ECO:0000256" key="1">
    <source>
        <dbReference type="ARBA" id="ARBA00010458"/>
    </source>
</evidence>
<protein>
    <recommendedName>
        <fullName evidence="5">HotDog ACOT-type domain-containing protein</fullName>
    </recommendedName>
</protein>
<evidence type="ECO:0000259" key="5">
    <source>
        <dbReference type="PROSITE" id="PS51770"/>
    </source>
</evidence>
<dbReference type="AlphaFoldDB" id="A0AA88HBN7"/>
<evidence type="ECO:0000256" key="2">
    <source>
        <dbReference type="ARBA" id="ARBA00022737"/>
    </source>
</evidence>
<gene>
    <name evidence="6" type="ORF">QYM36_012917</name>
</gene>
<dbReference type="Gene3D" id="3.10.129.10">
    <property type="entry name" value="Hotdog Thioesterase"/>
    <property type="match status" value="2"/>
</dbReference>
<dbReference type="GO" id="GO:0047617">
    <property type="term" value="F:fatty acyl-CoA hydrolase activity"/>
    <property type="evidence" value="ECO:0007669"/>
    <property type="project" value="TreeGrafter"/>
</dbReference>
<keyword evidence="7" id="KW-1185">Reference proteome</keyword>
<feature type="domain" description="HotDog ACOT-type" evidence="5">
    <location>
        <begin position="95"/>
        <end position="217"/>
    </location>
</feature>
<keyword evidence="3" id="KW-0378">Hydrolase</keyword>
<dbReference type="FunFam" id="3.10.129.10:FF:000012">
    <property type="entry name" value="Acyl-coenzyme A thioesterase 9, mitochondrial"/>
    <property type="match status" value="1"/>
</dbReference>
<evidence type="ECO:0000256" key="4">
    <source>
        <dbReference type="ARBA" id="ARBA00022946"/>
    </source>
</evidence>
<dbReference type="InterPro" id="IPR029069">
    <property type="entry name" value="HotDog_dom_sf"/>
</dbReference>
<keyword evidence="4" id="KW-0809">Transit peptide</keyword>